<evidence type="ECO:0000256" key="3">
    <source>
        <dbReference type="ARBA" id="ARBA00005161"/>
    </source>
</evidence>
<feature type="binding site" evidence="13">
    <location>
        <position position="65"/>
    </location>
    <ligand>
        <name>substrate</name>
    </ligand>
</feature>
<evidence type="ECO:0000256" key="6">
    <source>
        <dbReference type="ARBA" id="ARBA00022475"/>
    </source>
</evidence>
<dbReference type="OrthoDB" id="9802377at2"/>
<feature type="binding site" evidence="13">
    <location>
        <position position="171"/>
    </location>
    <ligand>
        <name>FMN</name>
        <dbReference type="ChEBI" id="CHEBI:58210"/>
    </ligand>
</feature>
<dbReference type="AlphaFoldDB" id="A0A1G9A8N8"/>
<feature type="binding site" evidence="13">
    <location>
        <begin position="245"/>
        <end position="246"/>
    </location>
    <ligand>
        <name>substrate</name>
    </ligand>
</feature>
<dbReference type="GO" id="GO:0106430">
    <property type="term" value="F:dihydroorotate dehydrogenase (quinone) activity"/>
    <property type="evidence" value="ECO:0007669"/>
    <property type="project" value="UniProtKB-EC"/>
</dbReference>
<evidence type="ECO:0000256" key="7">
    <source>
        <dbReference type="ARBA" id="ARBA00022630"/>
    </source>
</evidence>
<dbReference type="InterPro" id="IPR005719">
    <property type="entry name" value="Dihydroorotate_DH_2"/>
</dbReference>
<feature type="binding site" evidence="13">
    <location>
        <position position="171"/>
    </location>
    <ligand>
        <name>substrate</name>
    </ligand>
</feature>
<dbReference type="InterPro" id="IPR005720">
    <property type="entry name" value="Dihydroorotate_DH_cat"/>
</dbReference>
<comment type="cofactor">
    <cofactor evidence="13">
        <name>FMN</name>
        <dbReference type="ChEBI" id="CHEBI:58210"/>
    </cofactor>
    <text evidence="13">Binds 1 FMN per subunit.</text>
</comment>
<feature type="binding site" evidence="13">
    <location>
        <position position="296"/>
    </location>
    <ligand>
        <name>FMN</name>
        <dbReference type="ChEBI" id="CHEBI:58210"/>
    </ligand>
</feature>
<dbReference type="HAMAP" id="MF_00225">
    <property type="entry name" value="DHO_dh_type2"/>
    <property type="match status" value="1"/>
</dbReference>
<dbReference type="FunFam" id="3.20.20.70:FF:000028">
    <property type="entry name" value="Dihydroorotate dehydrogenase (quinone)"/>
    <property type="match status" value="1"/>
</dbReference>
<accession>A0A1G9A8N8</accession>
<dbReference type="RefSeq" id="WP_091512492.1">
    <property type="nucleotide sequence ID" value="NZ_FNFH01000003.1"/>
</dbReference>
<dbReference type="InterPro" id="IPR001295">
    <property type="entry name" value="Dihydroorotate_DH_CS"/>
</dbReference>
<feature type="binding site" evidence="13">
    <location>
        <begin position="317"/>
        <end position="318"/>
    </location>
    <ligand>
        <name>FMN</name>
        <dbReference type="ChEBI" id="CHEBI:58210"/>
    </ligand>
</feature>
<evidence type="ECO:0000256" key="11">
    <source>
        <dbReference type="ARBA" id="ARBA00023136"/>
    </source>
</evidence>
<dbReference type="NCBIfam" id="TIGR01036">
    <property type="entry name" value="pyrD_sub2"/>
    <property type="match status" value="1"/>
</dbReference>
<evidence type="ECO:0000313" key="16">
    <source>
        <dbReference type="Proteomes" id="UP000199305"/>
    </source>
</evidence>
<dbReference type="PANTHER" id="PTHR48109:SF4">
    <property type="entry name" value="DIHYDROOROTATE DEHYDROGENASE (QUINONE), MITOCHONDRIAL"/>
    <property type="match status" value="1"/>
</dbReference>
<comment type="function">
    <text evidence="1 13">Catalyzes the conversion of dihydroorotate to orotate with quinone as electron acceptor.</text>
</comment>
<feature type="domain" description="Dihydroorotate dehydrogenase catalytic" evidence="14">
    <location>
        <begin position="46"/>
        <end position="334"/>
    </location>
</feature>
<gene>
    <name evidence="13" type="primary">pyrD</name>
    <name evidence="15" type="ORF">SAMN05216212_1893</name>
</gene>
<evidence type="ECO:0000259" key="14">
    <source>
        <dbReference type="Pfam" id="PF01180"/>
    </source>
</evidence>
<dbReference type="EMBL" id="FNFH01000003">
    <property type="protein sequence ID" value="SDK23621.1"/>
    <property type="molecule type" value="Genomic_DNA"/>
</dbReference>
<keyword evidence="8 13" id="KW-0288">FMN</keyword>
<keyword evidence="16" id="KW-1185">Reference proteome</keyword>
<dbReference type="NCBIfam" id="NF003652">
    <property type="entry name" value="PRK05286.2-5"/>
    <property type="match status" value="1"/>
</dbReference>
<dbReference type="UniPathway" id="UPA00070">
    <property type="reaction ID" value="UER00946"/>
</dbReference>
<evidence type="ECO:0000313" key="15">
    <source>
        <dbReference type="EMBL" id="SDK23621.1"/>
    </source>
</evidence>
<evidence type="ECO:0000256" key="8">
    <source>
        <dbReference type="ARBA" id="ARBA00022643"/>
    </source>
</evidence>
<dbReference type="InterPro" id="IPR050074">
    <property type="entry name" value="DHO_dehydrogenase"/>
</dbReference>
<comment type="subcellular location">
    <subcellularLocation>
        <location evidence="2 13">Cell membrane</location>
        <topology evidence="2 13">Peripheral membrane protein</topology>
    </subcellularLocation>
</comment>
<evidence type="ECO:0000256" key="10">
    <source>
        <dbReference type="ARBA" id="ARBA00023002"/>
    </source>
</evidence>
<evidence type="ECO:0000256" key="5">
    <source>
        <dbReference type="ARBA" id="ARBA00011245"/>
    </source>
</evidence>
<dbReference type="NCBIfam" id="NF003646">
    <property type="entry name" value="PRK05286.1-4"/>
    <property type="match status" value="1"/>
</dbReference>
<dbReference type="Proteomes" id="UP000199305">
    <property type="component" value="Unassembled WGS sequence"/>
</dbReference>
<comment type="subunit">
    <text evidence="5 13">Monomer.</text>
</comment>
<organism evidence="15 16">
    <name type="scientific">Microbulbifer yueqingensis</name>
    <dbReference type="NCBI Taxonomy" id="658219"/>
    <lineage>
        <taxon>Bacteria</taxon>
        <taxon>Pseudomonadati</taxon>
        <taxon>Pseudomonadota</taxon>
        <taxon>Gammaproteobacteria</taxon>
        <taxon>Cellvibrionales</taxon>
        <taxon>Microbulbiferaceae</taxon>
        <taxon>Microbulbifer</taxon>
    </lineage>
</organism>
<name>A0A1G9A8N8_9GAMM</name>
<evidence type="ECO:0000256" key="1">
    <source>
        <dbReference type="ARBA" id="ARBA00003125"/>
    </source>
</evidence>
<dbReference type="NCBIfam" id="NF003645">
    <property type="entry name" value="PRK05286.1-2"/>
    <property type="match status" value="1"/>
</dbReference>
<comment type="pathway">
    <text evidence="3 13">Pyrimidine metabolism; UMP biosynthesis via de novo pathway; orotate from (S)-dihydroorotate (quinone route): step 1/1.</text>
</comment>
<feature type="binding site" evidence="13">
    <location>
        <position position="85"/>
    </location>
    <ligand>
        <name>FMN</name>
        <dbReference type="ChEBI" id="CHEBI:58210"/>
    </ligand>
</feature>
<dbReference type="NCBIfam" id="NF003644">
    <property type="entry name" value="PRK05286.1-1"/>
    <property type="match status" value="1"/>
</dbReference>
<keyword evidence="6 13" id="KW-1003">Cell membrane</keyword>
<dbReference type="GO" id="GO:0005886">
    <property type="term" value="C:plasma membrane"/>
    <property type="evidence" value="ECO:0007669"/>
    <property type="project" value="UniProtKB-SubCell"/>
</dbReference>
<dbReference type="PROSITE" id="PS00911">
    <property type="entry name" value="DHODEHASE_1"/>
    <property type="match status" value="1"/>
</dbReference>
<feature type="active site" description="Nucleophile" evidence="13">
    <location>
        <position position="174"/>
    </location>
</feature>
<keyword evidence="9 13" id="KW-0665">Pyrimidine biosynthesis</keyword>
<feature type="binding site" evidence="13">
    <location>
        <position position="267"/>
    </location>
    <ligand>
        <name>FMN</name>
        <dbReference type="ChEBI" id="CHEBI:58210"/>
    </ligand>
</feature>
<dbReference type="Gene3D" id="3.20.20.70">
    <property type="entry name" value="Aldolase class I"/>
    <property type="match status" value="1"/>
</dbReference>
<dbReference type="CDD" id="cd04738">
    <property type="entry name" value="DHOD_2_like"/>
    <property type="match status" value="1"/>
</dbReference>
<evidence type="ECO:0000256" key="12">
    <source>
        <dbReference type="ARBA" id="ARBA00048639"/>
    </source>
</evidence>
<proteinExistence type="inferred from homology"/>
<dbReference type="STRING" id="658219.SAMN05216212_1893"/>
<feature type="binding site" evidence="13">
    <location>
        <position position="244"/>
    </location>
    <ligand>
        <name>FMN</name>
        <dbReference type="ChEBI" id="CHEBI:58210"/>
    </ligand>
</feature>
<dbReference type="PANTHER" id="PTHR48109">
    <property type="entry name" value="DIHYDROOROTATE DEHYDROGENASE (QUINONE), MITOCHONDRIAL-RELATED"/>
    <property type="match status" value="1"/>
</dbReference>
<evidence type="ECO:0000256" key="2">
    <source>
        <dbReference type="ARBA" id="ARBA00004202"/>
    </source>
</evidence>
<feature type="binding site" evidence="13">
    <location>
        <begin position="110"/>
        <end position="114"/>
    </location>
    <ligand>
        <name>substrate</name>
    </ligand>
</feature>
<evidence type="ECO:0000256" key="4">
    <source>
        <dbReference type="ARBA" id="ARBA00005359"/>
    </source>
</evidence>
<dbReference type="InterPro" id="IPR012135">
    <property type="entry name" value="Dihydroorotate_DH_1_2"/>
</dbReference>
<comment type="similarity">
    <text evidence="4 13">Belongs to the dihydroorotate dehydrogenase family. Type 2 subfamily.</text>
</comment>
<sequence>MYSYLRKALFALDPERAHNVSLDAIGAAERLGLLSLFADPPADDPVEVMGLTLPNPVGLAAGLDKNAQAFNGLGHLGFGFVEVGTVTPRPQPGNPQPRIFRLEEAEAIINRMGFNNLGVDYLVGRVSRRRYGGVLGINVGKNFDTPVERAAEDYCHCMEKVYPYADYITANVSSPNTQGLRDLQFGENLNSLLDALKSKQAQLAREGDRYVPLAVKIAPDMEPEEIAQVAAALRNYGIDGVIATNTTIDKSSVSNLPHGEEQGGLSGRPLASRSNEVIRRLADELQGALPIIGVGGIFDGESAVEKIRAGATAVQIYTGFIYRGPAVIREAAEAIALLRRQGEGNRQAQDAG</sequence>
<keyword evidence="11 13" id="KW-0472">Membrane</keyword>
<evidence type="ECO:0000256" key="13">
    <source>
        <dbReference type="HAMAP-Rule" id="MF_00225"/>
    </source>
</evidence>
<dbReference type="PIRSF" id="PIRSF000164">
    <property type="entry name" value="DHO_oxidase"/>
    <property type="match status" value="1"/>
</dbReference>
<feature type="binding site" evidence="13">
    <location>
        <position position="138"/>
    </location>
    <ligand>
        <name>FMN</name>
        <dbReference type="ChEBI" id="CHEBI:58210"/>
    </ligand>
</feature>
<reference evidence="16" key="1">
    <citation type="submission" date="2016-10" db="EMBL/GenBank/DDBJ databases">
        <authorList>
            <person name="Varghese N."/>
            <person name="Submissions S."/>
        </authorList>
    </citation>
    <scope>NUCLEOTIDE SEQUENCE [LARGE SCALE GENOMIC DNA]</scope>
    <source>
        <strain evidence="16">CGMCC 1.10658</strain>
    </source>
</reference>
<comment type="catalytic activity">
    <reaction evidence="12 13">
        <text>(S)-dihydroorotate + a quinone = orotate + a quinol</text>
        <dbReference type="Rhea" id="RHEA:30187"/>
        <dbReference type="ChEBI" id="CHEBI:24646"/>
        <dbReference type="ChEBI" id="CHEBI:30839"/>
        <dbReference type="ChEBI" id="CHEBI:30864"/>
        <dbReference type="ChEBI" id="CHEBI:132124"/>
        <dbReference type="EC" id="1.3.5.2"/>
    </reaction>
</comment>
<dbReference type="InterPro" id="IPR013785">
    <property type="entry name" value="Aldolase_TIM"/>
</dbReference>
<protein>
    <recommendedName>
        <fullName evidence="13">Dihydroorotate dehydrogenase (quinone)</fullName>
        <ecNumber evidence="13">1.3.5.2</ecNumber>
    </recommendedName>
    <alternativeName>
        <fullName evidence="13">DHOdehase</fullName>
        <shortName evidence="13">DHOD</shortName>
        <shortName evidence="13">DHODase</shortName>
    </alternativeName>
    <alternativeName>
        <fullName evidence="13">Dihydroorotate oxidase</fullName>
    </alternativeName>
</protein>
<dbReference type="GO" id="GO:0044205">
    <property type="term" value="P:'de novo' UMP biosynthetic process"/>
    <property type="evidence" value="ECO:0007669"/>
    <property type="project" value="UniProtKB-UniRule"/>
</dbReference>
<evidence type="ECO:0000256" key="9">
    <source>
        <dbReference type="ARBA" id="ARBA00022975"/>
    </source>
</evidence>
<dbReference type="GO" id="GO:0005737">
    <property type="term" value="C:cytoplasm"/>
    <property type="evidence" value="ECO:0007669"/>
    <property type="project" value="InterPro"/>
</dbReference>
<feature type="binding site" evidence="13">
    <location>
        <position position="176"/>
    </location>
    <ligand>
        <name>substrate</name>
    </ligand>
</feature>
<dbReference type="PROSITE" id="PS00912">
    <property type="entry name" value="DHODEHASE_2"/>
    <property type="match status" value="1"/>
</dbReference>
<feature type="binding site" evidence="13">
    <location>
        <begin position="61"/>
        <end position="65"/>
    </location>
    <ligand>
        <name>FMN</name>
        <dbReference type="ChEBI" id="CHEBI:58210"/>
    </ligand>
</feature>
<keyword evidence="7 13" id="KW-0285">Flavoprotein</keyword>
<feature type="binding site" evidence="13">
    <location>
        <position position="216"/>
    </location>
    <ligand>
        <name>FMN</name>
        <dbReference type="ChEBI" id="CHEBI:58210"/>
    </ligand>
</feature>
<dbReference type="EC" id="1.3.5.2" evidence="13"/>
<dbReference type="Pfam" id="PF01180">
    <property type="entry name" value="DHO_dh"/>
    <property type="match status" value="1"/>
</dbReference>
<dbReference type="GO" id="GO:0006207">
    <property type="term" value="P:'de novo' pyrimidine nucleobase biosynthetic process"/>
    <property type="evidence" value="ECO:0007669"/>
    <property type="project" value="UniProtKB-UniRule"/>
</dbReference>
<dbReference type="SUPFAM" id="SSF51395">
    <property type="entry name" value="FMN-linked oxidoreductases"/>
    <property type="match status" value="1"/>
</dbReference>
<keyword evidence="10 13" id="KW-0560">Oxidoreductase</keyword>